<dbReference type="EMBL" id="BAAAWD010000006">
    <property type="protein sequence ID" value="GAA2993658.1"/>
    <property type="molecule type" value="Genomic_DNA"/>
</dbReference>
<keyword evidence="1" id="KW-0472">Membrane</keyword>
<dbReference type="RefSeq" id="WP_344889635.1">
    <property type="nucleotide sequence ID" value="NZ_BAAAWD010000006.1"/>
</dbReference>
<feature type="transmembrane region" description="Helical" evidence="1">
    <location>
        <begin position="49"/>
        <end position="73"/>
    </location>
</feature>
<proteinExistence type="predicted"/>
<feature type="transmembrane region" description="Helical" evidence="1">
    <location>
        <begin position="85"/>
        <end position="104"/>
    </location>
</feature>
<accession>A0ABN3XTS1</accession>
<keyword evidence="1" id="KW-1133">Transmembrane helix</keyword>
<protein>
    <recommendedName>
        <fullName evidence="4">DUF4149 domain-containing protein</fullName>
    </recommendedName>
</protein>
<comment type="caution">
    <text evidence="2">The sequence shown here is derived from an EMBL/GenBank/DDBJ whole genome shotgun (WGS) entry which is preliminary data.</text>
</comment>
<gene>
    <name evidence="2" type="ORF">GCM10017559_12480</name>
</gene>
<reference evidence="2 3" key="1">
    <citation type="journal article" date="2019" name="Int. J. Syst. Evol. Microbiol.">
        <title>The Global Catalogue of Microorganisms (GCM) 10K type strain sequencing project: providing services to taxonomists for standard genome sequencing and annotation.</title>
        <authorList>
            <consortium name="The Broad Institute Genomics Platform"/>
            <consortium name="The Broad Institute Genome Sequencing Center for Infectious Disease"/>
            <person name="Wu L."/>
            <person name="Ma J."/>
        </authorList>
    </citation>
    <scope>NUCLEOTIDE SEQUENCE [LARGE SCALE GENOMIC DNA]</scope>
    <source>
        <strain evidence="2 3">JCM 3106</strain>
    </source>
</reference>
<name>A0ABN3XTS1_9ACTN</name>
<evidence type="ECO:0000313" key="3">
    <source>
        <dbReference type="Proteomes" id="UP001499930"/>
    </source>
</evidence>
<dbReference type="Proteomes" id="UP001499930">
    <property type="component" value="Unassembled WGS sequence"/>
</dbReference>
<evidence type="ECO:0000256" key="1">
    <source>
        <dbReference type="SAM" id="Phobius"/>
    </source>
</evidence>
<feature type="transmembrane region" description="Helical" evidence="1">
    <location>
        <begin position="125"/>
        <end position="149"/>
    </location>
</feature>
<keyword evidence="1" id="KW-0812">Transmembrane</keyword>
<organism evidence="2 3">
    <name type="scientific">Streptosporangium longisporum</name>
    <dbReference type="NCBI Taxonomy" id="46187"/>
    <lineage>
        <taxon>Bacteria</taxon>
        <taxon>Bacillati</taxon>
        <taxon>Actinomycetota</taxon>
        <taxon>Actinomycetes</taxon>
        <taxon>Streptosporangiales</taxon>
        <taxon>Streptosporangiaceae</taxon>
        <taxon>Streptosporangium</taxon>
    </lineage>
</organism>
<feature type="transmembrane region" description="Helical" evidence="1">
    <location>
        <begin position="6"/>
        <end position="28"/>
    </location>
</feature>
<keyword evidence="3" id="KW-1185">Reference proteome</keyword>
<evidence type="ECO:0008006" key="4">
    <source>
        <dbReference type="Google" id="ProtNLM"/>
    </source>
</evidence>
<evidence type="ECO:0000313" key="2">
    <source>
        <dbReference type="EMBL" id="GAA2993658.1"/>
    </source>
</evidence>
<sequence length="154" mass="16288">MNTSPAAVAQIAVPFLWLGMVLAISFLEAPLKFRAPGITVPLGLGIGRLVFRALNVAELVLAVFLTLALLLSGTGGTGGLVLGDVATTVLVALWVLLAVQVAVLRPRLDRRARQIIEGGNPPRSYHHLLYIAAECLKVVLLVTLGILLASRLLP</sequence>